<dbReference type="Gene3D" id="3.40.50.1820">
    <property type="entry name" value="alpha/beta hydrolase"/>
    <property type="match status" value="1"/>
</dbReference>
<keyword evidence="2" id="KW-1185">Reference proteome</keyword>
<proteinExistence type="predicted"/>
<dbReference type="SUPFAM" id="SSF53474">
    <property type="entry name" value="alpha/beta-Hydrolases"/>
    <property type="match status" value="1"/>
</dbReference>
<evidence type="ECO:0008006" key="3">
    <source>
        <dbReference type="Google" id="ProtNLM"/>
    </source>
</evidence>
<evidence type="ECO:0000313" key="1">
    <source>
        <dbReference type="EMBL" id="TBU56734.1"/>
    </source>
</evidence>
<dbReference type="InterPro" id="IPR029058">
    <property type="entry name" value="AB_hydrolase_fold"/>
</dbReference>
<evidence type="ECO:0000313" key="2">
    <source>
        <dbReference type="Proteomes" id="UP000292082"/>
    </source>
</evidence>
<gene>
    <name evidence="1" type="ORF">BD310DRAFT_823083</name>
</gene>
<organism evidence="1 2">
    <name type="scientific">Dichomitus squalens</name>
    <dbReference type="NCBI Taxonomy" id="114155"/>
    <lineage>
        <taxon>Eukaryota</taxon>
        <taxon>Fungi</taxon>
        <taxon>Dikarya</taxon>
        <taxon>Basidiomycota</taxon>
        <taxon>Agaricomycotina</taxon>
        <taxon>Agaricomycetes</taxon>
        <taxon>Polyporales</taxon>
        <taxon>Polyporaceae</taxon>
        <taxon>Dichomitus</taxon>
    </lineage>
</organism>
<name>A0A4Q9NIT1_9APHY</name>
<sequence length="239" mass="26431">MLLSRTFSHPKSFARPRIVCASSRGGIFPNIIRQSSTTTHLLHKPSLSARRQVPIPLLFVYSSEWDPRSKNGMGRCAAWFAEKGYTCLELDLGYPFDKDTSTSEALMKAYEDDMAAHARSLEIPFAPVIIARDGGTLIAQTYVSSHPASALLLISPPSSNEAFAAANRRMLPTPLRAFDFEVSFPVGVMVTKRKLPALEKESRLWKDPGVDKIVVKGAAAVTEQEGLVKIEEWLHELGF</sequence>
<reference evidence="1 2" key="1">
    <citation type="submission" date="2019-01" db="EMBL/GenBank/DDBJ databases">
        <title>Draft genome sequences of three monokaryotic isolates of the white-rot basidiomycete fungus Dichomitus squalens.</title>
        <authorList>
            <consortium name="DOE Joint Genome Institute"/>
            <person name="Lopez S.C."/>
            <person name="Andreopoulos B."/>
            <person name="Pangilinan J."/>
            <person name="Lipzen A."/>
            <person name="Riley R."/>
            <person name="Ahrendt S."/>
            <person name="Ng V."/>
            <person name="Barry K."/>
            <person name="Daum C."/>
            <person name="Grigoriev I.V."/>
            <person name="Hilden K.S."/>
            <person name="Makela M.R."/>
            <person name="de Vries R.P."/>
        </authorList>
    </citation>
    <scope>NUCLEOTIDE SEQUENCE [LARGE SCALE GENOMIC DNA]</scope>
    <source>
        <strain evidence="1 2">CBS 464.89</strain>
    </source>
</reference>
<protein>
    <recommendedName>
        <fullName evidence="3">Alpha/beta-hydrolase</fullName>
    </recommendedName>
</protein>
<dbReference type="AlphaFoldDB" id="A0A4Q9NIT1"/>
<dbReference type="EMBL" id="ML145147">
    <property type="protein sequence ID" value="TBU56734.1"/>
    <property type="molecule type" value="Genomic_DNA"/>
</dbReference>
<dbReference type="Proteomes" id="UP000292082">
    <property type="component" value="Unassembled WGS sequence"/>
</dbReference>
<accession>A0A4Q9NIT1</accession>